<protein>
    <submittedName>
        <fullName evidence="1">Gamma-glutamyl-gamma-aminobutyrate hydrolase family protein</fullName>
    </submittedName>
</protein>
<dbReference type="SUPFAM" id="SSF52317">
    <property type="entry name" value="Class I glutamine amidotransferase-like"/>
    <property type="match status" value="1"/>
</dbReference>
<dbReference type="GO" id="GO:0033969">
    <property type="term" value="F:gamma-glutamyl-gamma-aminobutyrate hydrolase activity"/>
    <property type="evidence" value="ECO:0007669"/>
    <property type="project" value="TreeGrafter"/>
</dbReference>
<dbReference type="FunFam" id="3.40.50.880:FF:000030">
    <property type="entry name" value="Gamma-glutamyl-gamma-aminobutyrate hydrolase PuuD"/>
    <property type="match status" value="1"/>
</dbReference>
<dbReference type="Gene3D" id="3.40.50.880">
    <property type="match status" value="1"/>
</dbReference>
<reference evidence="1" key="1">
    <citation type="journal article" date="2023" name="J. Hazard. Mater.">
        <title>Anaerobic biodegradation of pyrene and benzo[a]pyrene by a new sulfate-reducing Desulforamulus aquiferis strain DSA.</title>
        <authorList>
            <person name="Zhang Z."/>
            <person name="Sun J."/>
            <person name="Gong X."/>
            <person name="Wang C."/>
            <person name="Wang H."/>
        </authorList>
    </citation>
    <scope>NUCLEOTIDE SEQUENCE</scope>
    <source>
        <strain evidence="1">DSA</strain>
    </source>
</reference>
<dbReference type="RefSeq" id="WP_304540208.1">
    <property type="nucleotide sequence ID" value="NZ_JARPTC010000001.1"/>
</dbReference>
<dbReference type="AlphaFoldDB" id="A0AAW7Z8L7"/>
<accession>A0AAW7Z8L7</accession>
<dbReference type="GO" id="GO:0006598">
    <property type="term" value="P:polyamine catabolic process"/>
    <property type="evidence" value="ECO:0007669"/>
    <property type="project" value="TreeGrafter"/>
</dbReference>
<keyword evidence="1" id="KW-0378">Hydrolase</keyword>
<organism evidence="1 2">
    <name type="scientific">Desulforamulus aquiferis</name>
    <dbReference type="NCBI Taxonomy" id="1397668"/>
    <lineage>
        <taxon>Bacteria</taxon>
        <taxon>Bacillati</taxon>
        <taxon>Bacillota</taxon>
        <taxon>Clostridia</taxon>
        <taxon>Eubacteriales</taxon>
        <taxon>Peptococcaceae</taxon>
        <taxon>Desulforamulus</taxon>
    </lineage>
</organism>
<dbReference type="InterPro" id="IPR044668">
    <property type="entry name" value="PuuD-like"/>
</dbReference>
<dbReference type="EMBL" id="JARPTC010000001">
    <property type="protein sequence ID" value="MDO7785649.1"/>
    <property type="molecule type" value="Genomic_DNA"/>
</dbReference>
<keyword evidence="2" id="KW-1185">Reference proteome</keyword>
<dbReference type="PANTHER" id="PTHR43235">
    <property type="entry name" value="GLUTAMINE AMIDOTRANSFERASE PB2B2.05-RELATED"/>
    <property type="match status" value="1"/>
</dbReference>
<evidence type="ECO:0000313" key="1">
    <source>
        <dbReference type="EMBL" id="MDO7785649.1"/>
    </source>
</evidence>
<dbReference type="PROSITE" id="PS51273">
    <property type="entry name" value="GATASE_TYPE_1"/>
    <property type="match status" value="1"/>
</dbReference>
<comment type="caution">
    <text evidence="1">The sequence shown here is derived from an EMBL/GenBank/DDBJ whole genome shotgun (WGS) entry which is preliminary data.</text>
</comment>
<dbReference type="PANTHER" id="PTHR43235:SF1">
    <property type="entry name" value="GLUTAMINE AMIDOTRANSFERASE PB2B2.05-RELATED"/>
    <property type="match status" value="1"/>
</dbReference>
<dbReference type="GO" id="GO:0005829">
    <property type="term" value="C:cytosol"/>
    <property type="evidence" value="ECO:0007669"/>
    <property type="project" value="TreeGrafter"/>
</dbReference>
<evidence type="ECO:0000313" key="2">
    <source>
        <dbReference type="Proteomes" id="UP001172911"/>
    </source>
</evidence>
<dbReference type="InterPro" id="IPR011697">
    <property type="entry name" value="Peptidase_C26"/>
</dbReference>
<sequence length="233" mass="25588">MAPIIGITSSYDREAGRTFLSRYYVEAVEAAGGTPFILPSVLSERHSEQIIQSIDGLLLSGGVDVDPILFGEEPIPAMGDICPQRDLFEISLTKYALEKDTPIFGICRGIQLLNIAAGGNVFQDIVTSIAKPLKHDQSGPRWHGTHTIKTLPGSKLASILGEKTIVNSFHHQSVNKVAEGFRATAWSNDGVIEGIESLMHKFVVGLQCHPECMWDKDERILNIFKAFVNSTRK</sequence>
<reference evidence="1" key="2">
    <citation type="submission" date="2023-03" db="EMBL/GenBank/DDBJ databases">
        <authorList>
            <person name="Zhang Z."/>
        </authorList>
    </citation>
    <scope>NUCLEOTIDE SEQUENCE</scope>
    <source>
        <strain evidence="1">DSA</strain>
    </source>
</reference>
<name>A0AAW7Z8L7_9FIRM</name>
<dbReference type="CDD" id="cd01745">
    <property type="entry name" value="GATase1_2"/>
    <property type="match status" value="1"/>
</dbReference>
<dbReference type="InterPro" id="IPR029062">
    <property type="entry name" value="Class_I_gatase-like"/>
</dbReference>
<dbReference type="Proteomes" id="UP001172911">
    <property type="component" value="Unassembled WGS sequence"/>
</dbReference>
<proteinExistence type="predicted"/>
<gene>
    <name evidence="1" type="ORF">P6N53_00190</name>
</gene>
<dbReference type="Pfam" id="PF07722">
    <property type="entry name" value="Peptidase_C26"/>
    <property type="match status" value="1"/>
</dbReference>